<evidence type="ECO:0000313" key="4">
    <source>
        <dbReference type="EMBL" id="MBB4102651.1"/>
    </source>
</evidence>
<dbReference type="InterPro" id="IPR003680">
    <property type="entry name" value="Flavodoxin_fold"/>
</dbReference>
<sequence length="195" mass="21488">MPRQILVIIGHPDPDPARFCRALASAYVEGARTAGHEVRVIDIASLDFPLLRSQAEFEAGPLPPSLAEAAEAVSWASHIVIVFPLWLGTMPALLKGFLEQVIRPGVAFTYPSGDDRGKMLLKGRSARVVVTMGMPGLLYRVWFLNHGIATLTRNILRFVGIGPVRQTLFGMIKTTSDTKRRDWLDTMRKLGARGL</sequence>
<dbReference type="PANTHER" id="PTHR10204">
    <property type="entry name" value="NAD P H OXIDOREDUCTASE-RELATED"/>
    <property type="match status" value="1"/>
</dbReference>
<organism evidence="4 5">
    <name type="scientific">Allorhizobium borbori</name>
    <dbReference type="NCBI Taxonomy" id="485907"/>
    <lineage>
        <taxon>Bacteria</taxon>
        <taxon>Pseudomonadati</taxon>
        <taxon>Pseudomonadota</taxon>
        <taxon>Alphaproteobacteria</taxon>
        <taxon>Hyphomicrobiales</taxon>
        <taxon>Rhizobiaceae</taxon>
        <taxon>Rhizobium/Agrobacterium group</taxon>
        <taxon>Allorhizobium</taxon>
    </lineage>
</organism>
<dbReference type="Gene3D" id="3.40.50.360">
    <property type="match status" value="1"/>
</dbReference>
<dbReference type="EMBL" id="JACIDU010000004">
    <property type="protein sequence ID" value="MBB4102651.1"/>
    <property type="molecule type" value="Genomic_DNA"/>
</dbReference>
<dbReference type="PANTHER" id="PTHR10204:SF34">
    <property type="entry name" value="NAD(P)H DEHYDROGENASE [QUINONE] 1 ISOFORM 1"/>
    <property type="match status" value="1"/>
</dbReference>
<dbReference type="InterPro" id="IPR051545">
    <property type="entry name" value="NAD(P)H_dehydrogenase_qn"/>
</dbReference>
<dbReference type="GO" id="GO:0005829">
    <property type="term" value="C:cytosol"/>
    <property type="evidence" value="ECO:0007669"/>
    <property type="project" value="TreeGrafter"/>
</dbReference>
<feature type="domain" description="Flavodoxin-like fold" evidence="3">
    <location>
        <begin position="4"/>
        <end position="174"/>
    </location>
</feature>
<evidence type="ECO:0000313" key="5">
    <source>
        <dbReference type="Proteomes" id="UP000584824"/>
    </source>
</evidence>
<evidence type="ECO:0000256" key="1">
    <source>
        <dbReference type="ARBA" id="ARBA00006252"/>
    </source>
</evidence>
<comment type="similarity">
    <text evidence="1">Belongs to the NAD(P)H dehydrogenase (quinone) family.</text>
</comment>
<evidence type="ECO:0000256" key="2">
    <source>
        <dbReference type="ARBA" id="ARBA00023002"/>
    </source>
</evidence>
<reference evidence="4 5" key="1">
    <citation type="submission" date="2020-08" db="EMBL/GenBank/DDBJ databases">
        <title>Genomic Encyclopedia of Type Strains, Phase IV (KMG-IV): sequencing the most valuable type-strain genomes for metagenomic binning, comparative biology and taxonomic classification.</title>
        <authorList>
            <person name="Goeker M."/>
        </authorList>
    </citation>
    <scope>NUCLEOTIDE SEQUENCE [LARGE SCALE GENOMIC DNA]</scope>
    <source>
        <strain evidence="4 5">DSM 26385</strain>
    </source>
</reference>
<comment type="caution">
    <text evidence="4">The sequence shown here is derived from an EMBL/GenBank/DDBJ whole genome shotgun (WGS) entry which is preliminary data.</text>
</comment>
<gene>
    <name evidence="4" type="ORF">GGQ66_001194</name>
</gene>
<dbReference type="InterPro" id="IPR029039">
    <property type="entry name" value="Flavoprotein-like_sf"/>
</dbReference>
<name>A0A7W6P1A0_9HYPH</name>
<proteinExistence type="inferred from homology"/>
<keyword evidence="2" id="KW-0560">Oxidoreductase</keyword>
<protein>
    <submittedName>
        <fullName evidence="4">Putative NADPH-quinone reductase</fullName>
    </submittedName>
</protein>
<evidence type="ECO:0000259" key="3">
    <source>
        <dbReference type="Pfam" id="PF02525"/>
    </source>
</evidence>
<dbReference type="Pfam" id="PF02525">
    <property type="entry name" value="Flavodoxin_2"/>
    <property type="match status" value="1"/>
</dbReference>
<accession>A0A7W6P1A0</accession>
<dbReference type="GO" id="GO:0003955">
    <property type="term" value="F:NAD(P)H dehydrogenase (quinone) activity"/>
    <property type="evidence" value="ECO:0007669"/>
    <property type="project" value="TreeGrafter"/>
</dbReference>
<dbReference type="SUPFAM" id="SSF52218">
    <property type="entry name" value="Flavoproteins"/>
    <property type="match status" value="1"/>
</dbReference>
<keyword evidence="5" id="KW-1185">Reference proteome</keyword>
<dbReference type="RefSeq" id="WP_183790442.1">
    <property type="nucleotide sequence ID" value="NZ_JACIDU010000004.1"/>
</dbReference>
<dbReference type="Proteomes" id="UP000584824">
    <property type="component" value="Unassembled WGS sequence"/>
</dbReference>
<dbReference type="AlphaFoldDB" id="A0A7W6P1A0"/>